<dbReference type="InterPro" id="IPR016181">
    <property type="entry name" value="Acyl_CoA_acyltransferase"/>
</dbReference>
<comment type="similarity">
    <text evidence="1">Belongs to the acetyltransferase family. GNAT subfamily.</text>
</comment>
<dbReference type="SUPFAM" id="SSF55729">
    <property type="entry name" value="Acyl-CoA N-acyltransferases (Nat)"/>
    <property type="match status" value="1"/>
</dbReference>
<dbReference type="AlphaFoldDB" id="A0A336KZZ8"/>
<dbReference type="PANTHER" id="PTHR13256:SF16">
    <property type="entry name" value="ALPHA_BETA-TUBULIN-N-ACETYLTRANSFERASE 9"/>
    <property type="match status" value="1"/>
</dbReference>
<dbReference type="Gene3D" id="3.40.630.30">
    <property type="match status" value="1"/>
</dbReference>
<sequence length="202" mass="23476">MKINQNVKIVGQKVILVPYESKHVEKYHKWMESEELQKLTASERLTLEQEYDMQRSWRDDEDKCTFIVLSKQIYNKTGDEIKSAVGDTNLFILFDEESGIGSIAETEIMIAESDHRGKGLGLEAMTLMILYGIEHLEVKHFLAKIGLDNSSSIRMFTEKLLFKEDSRSDVFQEITLSKEVTHEWVQSLKKNLNYSIEKYTND</sequence>
<evidence type="ECO:0000256" key="3">
    <source>
        <dbReference type="ARBA" id="ARBA00023315"/>
    </source>
</evidence>
<dbReference type="InterPro" id="IPR000182">
    <property type="entry name" value="GNAT_dom"/>
</dbReference>
<dbReference type="OMA" id="WHVPRYH"/>
<name>A0A336KZZ8_CULSO</name>
<dbReference type="GO" id="GO:0008080">
    <property type="term" value="F:N-acetyltransferase activity"/>
    <property type="evidence" value="ECO:0007669"/>
    <property type="project" value="InterPro"/>
</dbReference>
<dbReference type="EMBL" id="UFQS01001373">
    <property type="protein sequence ID" value="SSX10555.1"/>
    <property type="molecule type" value="Genomic_DNA"/>
</dbReference>
<organism evidence="5">
    <name type="scientific">Culicoides sonorensis</name>
    <name type="common">Biting midge</name>
    <dbReference type="NCBI Taxonomy" id="179676"/>
    <lineage>
        <taxon>Eukaryota</taxon>
        <taxon>Metazoa</taxon>
        <taxon>Ecdysozoa</taxon>
        <taxon>Arthropoda</taxon>
        <taxon>Hexapoda</taxon>
        <taxon>Insecta</taxon>
        <taxon>Pterygota</taxon>
        <taxon>Neoptera</taxon>
        <taxon>Endopterygota</taxon>
        <taxon>Diptera</taxon>
        <taxon>Nematocera</taxon>
        <taxon>Chironomoidea</taxon>
        <taxon>Ceratopogonidae</taxon>
        <taxon>Ceratopogoninae</taxon>
        <taxon>Culicoides</taxon>
        <taxon>Monoculicoides</taxon>
    </lineage>
</organism>
<proteinExistence type="inferred from homology"/>
<accession>A0A336KZZ8</accession>
<dbReference type="Pfam" id="PF13302">
    <property type="entry name" value="Acetyltransf_3"/>
    <property type="match status" value="1"/>
</dbReference>
<dbReference type="InterPro" id="IPR039135">
    <property type="entry name" value="NAT9-like"/>
</dbReference>
<protein>
    <submittedName>
        <fullName evidence="5">CSON002218 protein</fullName>
    </submittedName>
</protein>
<dbReference type="PANTHER" id="PTHR13256">
    <property type="entry name" value="N-ACETYLTRANSFERASE 9"/>
    <property type="match status" value="1"/>
</dbReference>
<keyword evidence="3" id="KW-0012">Acyltransferase</keyword>
<gene>
    <name evidence="5" type="primary">CSON002218</name>
</gene>
<dbReference type="EMBL" id="UFQT01001373">
    <property type="protein sequence ID" value="SSX30239.1"/>
    <property type="molecule type" value="Genomic_DNA"/>
</dbReference>
<reference evidence="5" key="1">
    <citation type="submission" date="2018-04" db="EMBL/GenBank/DDBJ databases">
        <authorList>
            <person name="Go L.Y."/>
            <person name="Mitchell J.A."/>
        </authorList>
    </citation>
    <scope>NUCLEOTIDE SEQUENCE</scope>
    <source>
        <tissue evidence="5">Whole organism</tissue>
    </source>
</reference>
<feature type="domain" description="N-acetyltransferase" evidence="4">
    <location>
        <begin position="14"/>
        <end position="156"/>
    </location>
</feature>
<reference evidence="6" key="2">
    <citation type="submission" date="2018-07" db="EMBL/GenBank/DDBJ databases">
        <authorList>
            <person name="Quirk P.G."/>
            <person name="Krulwich T.A."/>
        </authorList>
    </citation>
    <scope>NUCLEOTIDE SEQUENCE</scope>
</reference>
<dbReference type="VEuPathDB" id="VectorBase:CSON002218"/>
<evidence type="ECO:0000256" key="2">
    <source>
        <dbReference type="ARBA" id="ARBA00022679"/>
    </source>
</evidence>
<evidence type="ECO:0000256" key="1">
    <source>
        <dbReference type="ARBA" id="ARBA00009342"/>
    </source>
</evidence>
<keyword evidence="2" id="KW-0808">Transferase</keyword>
<evidence type="ECO:0000313" key="6">
    <source>
        <dbReference type="EMBL" id="SSX30239.1"/>
    </source>
</evidence>
<evidence type="ECO:0000313" key="5">
    <source>
        <dbReference type="EMBL" id="SSX10555.1"/>
    </source>
</evidence>
<evidence type="ECO:0000259" key="4">
    <source>
        <dbReference type="Pfam" id="PF13302"/>
    </source>
</evidence>